<reference evidence="1" key="1">
    <citation type="submission" date="2023-03" db="EMBL/GenBank/DDBJ databases">
        <title>Massive genome expansion in bonnet fungi (Mycena s.s.) driven by repeated elements and novel gene families across ecological guilds.</title>
        <authorList>
            <consortium name="Lawrence Berkeley National Laboratory"/>
            <person name="Harder C.B."/>
            <person name="Miyauchi S."/>
            <person name="Viragh M."/>
            <person name="Kuo A."/>
            <person name="Thoen E."/>
            <person name="Andreopoulos B."/>
            <person name="Lu D."/>
            <person name="Skrede I."/>
            <person name="Drula E."/>
            <person name="Henrissat B."/>
            <person name="Morin E."/>
            <person name="Kohler A."/>
            <person name="Barry K."/>
            <person name="LaButti K."/>
            <person name="Morin E."/>
            <person name="Salamov A."/>
            <person name="Lipzen A."/>
            <person name="Mereny Z."/>
            <person name="Hegedus B."/>
            <person name="Baldrian P."/>
            <person name="Stursova M."/>
            <person name="Weitz H."/>
            <person name="Taylor A."/>
            <person name="Grigoriev I.V."/>
            <person name="Nagy L.G."/>
            <person name="Martin F."/>
            <person name="Kauserud H."/>
        </authorList>
    </citation>
    <scope>NUCLEOTIDE SEQUENCE</scope>
    <source>
        <strain evidence="1">CBHHK182m</strain>
    </source>
</reference>
<protein>
    <submittedName>
        <fullName evidence="1">Uncharacterized protein</fullName>
    </submittedName>
</protein>
<dbReference type="AlphaFoldDB" id="A0AAD7MKI8"/>
<keyword evidence="2" id="KW-1185">Reference proteome</keyword>
<organism evidence="1 2">
    <name type="scientific">Mycena metata</name>
    <dbReference type="NCBI Taxonomy" id="1033252"/>
    <lineage>
        <taxon>Eukaryota</taxon>
        <taxon>Fungi</taxon>
        <taxon>Dikarya</taxon>
        <taxon>Basidiomycota</taxon>
        <taxon>Agaricomycotina</taxon>
        <taxon>Agaricomycetes</taxon>
        <taxon>Agaricomycetidae</taxon>
        <taxon>Agaricales</taxon>
        <taxon>Marasmiineae</taxon>
        <taxon>Mycenaceae</taxon>
        <taxon>Mycena</taxon>
    </lineage>
</organism>
<gene>
    <name evidence="1" type="ORF">B0H16DRAFT_1602001</name>
</gene>
<evidence type="ECO:0000313" key="1">
    <source>
        <dbReference type="EMBL" id="KAJ7721807.1"/>
    </source>
</evidence>
<comment type="caution">
    <text evidence="1">The sequence shown here is derived from an EMBL/GenBank/DDBJ whole genome shotgun (WGS) entry which is preliminary data.</text>
</comment>
<accession>A0AAD7MKI8</accession>
<sequence length="156" mass="17740">TTGRLTPKELKQLYMARVDCHLIHGCEIAPDSEDTHVKQLCKVQVNFLRYMLNIHSRSAIAPLFTETGIMPIRVRRLLLGLGHLVYFLSLDDSHYARASLNSSMELAAAGKYLTMVKTQEHREAITSVLLSTHRLALEVLRYVDHAHQPVPRAERL</sequence>
<evidence type="ECO:0000313" key="2">
    <source>
        <dbReference type="Proteomes" id="UP001215598"/>
    </source>
</evidence>
<feature type="non-terminal residue" evidence="1">
    <location>
        <position position="156"/>
    </location>
</feature>
<dbReference type="EMBL" id="JARKIB010000226">
    <property type="protein sequence ID" value="KAJ7721807.1"/>
    <property type="molecule type" value="Genomic_DNA"/>
</dbReference>
<name>A0AAD7MKI8_9AGAR</name>
<proteinExistence type="predicted"/>
<dbReference type="Proteomes" id="UP001215598">
    <property type="component" value="Unassembled WGS sequence"/>
</dbReference>